<name>A0ACC2LPU2_PERAE</name>
<accession>A0ACC2LPU2</accession>
<keyword evidence="2" id="KW-1185">Reference proteome</keyword>
<gene>
    <name evidence="1" type="ORF">MRB53_009768</name>
</gene>
<comment type="caution">
    <text evidence="1">The sequence shown here is derived from an EMBL/GenBank/DDBJ whole genome shotgun (WGS) entry which is preliminary data.</text>
</comment>
<evidence type="ECO:0000313" key="1">
    <source>
        <dbReference type="EMBL" id="KAJ8635501.1"/>
    </source>
</evidence>
<dbReference type="EMBL" id="CM056811">
    <property type="protein sequence ID" value="KAJ8635501.1"/>
    <property type="molecule type" value="Genomic_DNA"/>
</dbReference>
<proteinExistence type="predicted"/>
<evidence type="ECO:0000313" key="2">
    <source>
        <dbReference type="Proteomes" id="UP001234297"/>
    </source>
</evidence>
<dbReference type="Proteomes" id="UP001234297">
    <property type="component" value="Chromosome 3"/>
</dbReference>
<protein>
    <submittedName>
        <fullName evidence="1">Uncharacterized protein</fullName>
    </submittedName>
</protein>
<sequence length="300" mass="34102">MEGAENGHLDDTEQSFEREKEQYAMLITLSGAVASWRQQMYLLASYYALTKKKAKRINRDLARDQYIQTLTSGREVECLSQLRMKTHTFHLLCHTLREKGLLRDTREVMVEEAVTEFISRYFQAMLHAINQLAPEMFTQAGSHTLPGPFGFEVLLCQKEDCGFKAEAYESVATAMTEKSNGEYVLNGQSISNSNVATGQYSRPATAAPSHQLSDGYTVGYSPFQVDSNVGITILNQDILDVVENIKMPRKQAVDAIWKEIHQIPELSSLDMQLAHEWLTIHQNMATVFLTINDKRQWNVR</sequence>
<organism evidence="1 2">
    <name type="scientific">Persea americana</name>
    <name type="common">Avocado</name>
    <dbReference type="NCBI Taxonomy" id="3435"/>
    <lineage>
        <taxon>Eukaryota</taxon>
        <taxon>Viridiplantae</taxon>
        <taxon>Streptophyta</taxon>
        <taxon>Embryophyta</taxon>
        <taxon>Tracheophyta</taxon>
        <taxon>Spermatophyta</taxon>
        <taxon>Magnoliopsida</taxon>
        <taxon>Magnoliidae</taxon>
        <taxon>Laurales</taxon>
        <taxon>Lauraceae</taxon>
        <taxon>Persea</taxon>
    </lineage>
</organism>
<reference evidence="1 2" key="1">
    <citation type="journal article" date="2022" name="Hortic Res">
        <title>A haplotype resolved chromosomal level avocado genome allows analysis of novel avocado genes.</title>
        <authorList>
            <person name="Nath O."/>
            <person name="Fletcher S.J."/>
            <person name="Hayward A."/>
            <person name="Shaw L.M."/>
            <person name="Masouleh A.K."/>
            <person name="Furtado A."/>
            <person name="Henry R.J."/>
            <person name="Mitter N."/>
        </authorList>
    </citation>
    <scope>NUCLEOTIDE SEQUENCE [LARGE SCALE GENOMIC DNA]</scope>
    <source>
        <strain evidence="2">cv. Hass</strain>
    </source>
</reference>